<dbReference type="GO" id="GO:0043103">
    <property type="term" value="P:hypoxanthine salvage"/>
    <property type="evidence" value="ECO:0007669"/>
    <property type="project" value="TreeGrafter"/>
</dbReference>
<protein>
    <recommendedName>
        <fullName evidence="8">Adenosine deaminase domain-containing protein</fullName>
    </recommendedName>
</protein>
<name>A0AAD2PWE1_9STRA</name>
<dbReference type="SUPFAM" id="SSF51556">
    <property type="entry name" value="Metallo-dependent hydrolases"/>
    <property type="match status" value="1"/>
</dbReference>
<dbReference type="CDD" id="cd01320">
    <property type="entry name" value="ADA"/>
    <property type="match status" value="1"/>
</dbReference>
<dbReference type="EMBL" id="CAKOGP040002047">
    <property type="protein sequence ID" value="CAJ1960170.1"/>
    <property type="molecule type" value="Genomic_DNA"/>
</dbReference>
<organism evidence="9 10">
    <name type="scientific">Cylindrotheca closterium</name>
    <dbReference type="NCBI Taxonomy" id="2856"/>
    <lineage>
        <taxon>Eukaryota</taxon>
        <taxon>Sar</taxon>
        <taxon>Stramenopiles</taxon>
        <taxon>Ochrophyta</taxon>
        <taxon>Bacillariophyta</taxon>
        <taxon>Bacillariophyceae</taxon>
        <taxon>Bacillariophycidae</taxon>
        <taxon>Bacillariales</taxon>
        <taxon>Bacillariaceae</taxon>
        <taxon>Cylindrotheca</taxon>
    </lineage>
</organism>
<dbReference type="GO" id="GO:0006146">
    <property type="term" value="P:adenine catabolic process"/>
    <property type="evidence" value="ECO:0007669"/>
    <property type="project" value="InterPro"/>
</dbReference>
<dbReference type="Gene3D" id="3.20.20.140">
    <property type="entry name" value="Metal-dependent hydrolases"/>
    <property type="match status" value="1"/>
</dbReference>
<keyword evidence="4" id="KW-0660">Purine salvage</keyword>
<keyword evidence="10" id="KW-1185">Reference proteome</keyword>
<dbReference type="PANTHER" id="PTHR43114">
    <property type="entry name" value="ADENINE DEAMINASE"/>
    <property type="match status" value="1"/>
</dbReference>
<feature type="domain" description="Adenosine deaminase" evidence="8">
    <location>
        <begin position="9"/>
        <end position="334"/>
    </location>
</feature>
<dbReference type="GO" id="GO:0046872">
    <property type="term" value="F:metal ion binding"/>
    <property type="evidence" value="ECO:0007669"/>
    <property type="project" value="UniProtKB-KW"/>
</dbReference>
<keyword evidence="5" id="KW-0378">Hydrolase</keyword>
<evidence type="ECO:0000256" key="6">
    <source>
        <dbReference type="ARBA" id="ARBA00022833"/>
    </source>
</evidence>
<keyword evidence="3" id="KW-0479">Metal-binding</keyword>
<dbReference type="Pfam" id="PF00962">
    <property type="entry name" value="A_deaminase"/>
    <property type="match status" value="1"/>
</dbReference>
<sequence>MDSFIDILPKVELHLHIEGTLEPETVFQLAQKNNVTLSHASVEDLRSAYQFENLQQFLDLYYQACAVLVTQDDFYQMTMAFLTRVHQDNLVHLELFVDPQSHTDRGVAYEVVINGIWQAMKEAQENWGMTSKIIVCVLRHLSPEMGMEMLDQTLEYLKQHPTAPIVGIGLDSSEKNRPPNLFQDIFAKARDHGLKAVSHAGEEGPPSYITESLDLLKVHRVDHGVRCLEDMDLVKRLSQLRMPLTVCPNSNIRLCVFDKMEDHTLKVLLEEHDLCVTINSDDPAYFGGYIGENYKNVANALKLSKEQLVKLAKNGIEASFLTEEEKGTLYQRLEDAVKQYEQK</sequence>
<dbReference type="GO" id="GO:0009117">
    <property type="term" value="P:nucleotide metabolic process"/>
    <property type="evidence" value="ECO:0007669"/>
    <property type="project" value="UniProtKB-KW"/>
</dbReference>
<dbReference type="Proteomes" id="UP001295423">
    <property type="component" value="Unassembled WGS sequence"/>
</dbReference>
<dbReference type="InterPro" id="IPR032466">
    <property type="entry name" value="Metal_Hydrolase"/>
</dbReference>
<comment type="cofactor">
    <cofactor evidence="1">
        <name>Zn(2+)</name>
        <dbReference type="ChEBI" id="CHEBI:29105"/>
    </cofactor>
</comment>
<dbReference type="GO" id="GO:0006166">
    <property type="term" value="P:purine ribonucleoside salvage"/>
    <property type="evidence" value="ECO:0007669"/>
    <property type="project" value="UniProtKB-KW"/>
</dbReference>
<reference evidence="9" key="1">
    <citation type="submission" date="2023-08" db="EMBL/GenBank/DDBJ databases">
        <authorList>
            <person name="Audoor S."/>
            <person name="Bilcke G."/>
        </authorList>
    </citation>
    <scope>NUCLEOTIDE SEQUENCE</scope>
</reference>
<evidence type="ECO:0000313" key="10">
    <source>
        <dbReference type="Proteomes" id="UP001295423"/>
    </source>
</evidence>
<evidence type="ECO:0000259" key="8">
    <source>
        <dbReference type="Pfam" id="PF00962"/>
    </source>
</evidence>
<dbReference type="GO" id="GO:0000034">
    <property type="term" value="F:adenine deaminase activity"/>
    <property type="evidence" value="ECO:0007669"/>
    <property type="project" value="InterPro"/>
</dbReference>
<evidence type="ECO:0000256" key="4">
    <source>
        <dbReference type="ARBA" id="ARBA00022726"/>
    </source>
</evidence>
<accession>A0AAD2PWE1</accession>
<dbReference type="InterPro" id="IPR006330">
    <property type="entry name" value="Ado/ade_deaminase"/>
</dbReference>
<evidence type="ECO:0000256" key="2">
    <source>
        <dbReference type="ARBA" id="ARBA00005058"/>
    </source>
</evidence>
<gene>
    <name evidence="9" type="ORF">CYCCA115_LOCUS18586</name>
</gene>
<evidence type="ECO:0000256" key="3">
    <source>
        <dbReference type="ARBA" id="ARBA00022723"/>
    </source>
</evidence>
<comment type="pathway">
    <text evidence="2">Purine metabolism; purine nucleoside salvage.</text>
</comment>
<proteinExistence type="inferred from homology"/>
<evidence type="ECO:0000256" key="5">
    <source>
        <dbReference type="ARBA" id="ARBA00022801"/>
    </source>
</evidence>
<dbReference type="HAMAP" id="MF_01962">
    <property type="entry name" value="Adenine_deaminase"/>
    <property type="match status" value="1"/>
</dbReference>
<keyword evidence="7" id="KW-0546">Nucleotide metabolism</keyword>
<dbReference type="GO" id="GO:0005829">
    <property type="term" value="C:cytosol"/>
    <property type="evidence" value="ECO:0007669"/>
    <property type="project" value="TreeGrafter"/>
</dbReference>
<dbReference type="InterPro" id="IPR001365">
    <property type="entry name" value="A_deaminase_dom"/>
</dbReference>
<dbReference type="PANTHER" id="PTHR43114:SF6">
    <property type="entry name" value="ADENINE DEAMINASE"/>
    <property type="match status" value="1"/>
</dbReference>
<dbReference type="AlphaFoldDB" id="A0AAD2PWE1"/>
<keyword evidence="6" id="KW-0862">Zinc</keyword>
<evidence type="ECO:0000256" key="1">
    <source>
        <dbReference type="ARBA" id="ARBA00001947"/>
    </source>
</evidence>
<evidence type="ECO:0000313" key="9">
    <source>
        <dbReference type="EMBL" id="CAJ1960170.1"/>
    </source>
</evidence>
<comment type="caution">
    <text evidence="9">The sequence shown here is derived from an EMBL/GenBank/DDBJ whole genome shotgun (WGS) entry which is preliminary data.</text>
</comment>
<dbReference type="InterPro" id="IPR028892">
    <property type="entry name" value="ADE"/>
</dbReference>
<evidence type="ECO:0000256" key="7">
    <source>
        <dbReference type="ARBA" id="ARBA00023080"/>
    </source>
</evidence>
<dbReference type="NCBIfam" id="NF006850">
    <property type="entry name" value="PRK09358.1-6"/>
    <property type="match status" value="1"/>
</dbReference>
<dbReference type="NCBIfam" id="TIGR01430">
    <property type="entry name" value="aden_deam"/>
    <property type="match status" value="1"/>
</dbReference>